<evidence type="ECO:0000313" key="2">
    <source>
        <dbReference type="EMBL" id="QJA64768.1"/>
    </source>
</evidence>
<organism evidence="1">
    <name type="scientific">viral metagenome</name>
    <dbReference type="NCBI Taxonomy" id="1070528"/>
    <lineage>
        <taxon>unclassified sequences</taxon>
        <taxon>metagenomes</taxon>
        <taxon>organismal metagenomes</taxon>
    </lineage>
</organism>
<dbReference type="EMBL" id="MT144632">
    <property type="protein sequence ID" value="QJH95881.1"/>
    <property type="molecule type" value="Genomic_DNA"/>
</dbReference>
<dbReference type="EMBL" id="MT142110">
    <property type="protein sequence ID" value="QJA74627.1"/>
    <property type="molecule type" value="Genomic_DNA"/>
</dbReference>
<gene>
    <name evidence="3" type="ORF">MM415A01957_0007</name>
    <name evidence="2" type="ORF">MM415B00465_0002</name>
    <name evidence="1" type="ORF">TM448A00694_0014</name>
    <name evidence="4" type="ORF">TM448B00545_0002</name>
</gene>
<dbReference type="EMBL" id="MT144047">
    <property type="protein sequence ID" value="QJA47536.1"/>
    <property type="molecule type" value="Genomic_DNA"/>
</dbReference>
<proteinExistence type="predicted"/>
<sequence length="513" mass="58828">MIASEPSPSQVTVAQEEARDELARRSFSHFCERVHGVTLTPHMLFWARHLVDPIYSRVAIVAPPETYKSRVIRMFLEWDIGRDLEGTTLLLMNTAQQAESQSVALAATLEENEVYRRLFPRVIPDKVRGWTRSRRFVARGSVSNPNPTLFATGIDGPYQGIHVGKIITDDLTDQKDVYSPATMEQQRLRVRGVLPDRLERDKGRWFSIYTRWGENDLHQEFSDLGFTIIEMPIVGDYEWGELLFSDRFPMELIEKIRSDKGEGLFRMTYMCDPSGMIAFTAFFDADALDAMLRDIQSPLPRQEGREVEDWEHYVMRWKEPATNVRYVIGADVGEGFKEGDASAATVMDWQTGEVVAAVRDFIKTDDFAQVLYFLGLEYNKALLGVERNGVGLAVINTLKALGYPDMYYADWDGDRDRPGFRTTSRNRPVMLADLEEAVRNRQIVNHYGRLRDEMRVFIRNELGRPEAAPGHHDDLVMALGITWQMRNWAASHRGFGRSGTRYIPAFKGIQIRR</sequence>
<dbReference type="EMBL" id="MT141526">
    <property type="protein sequence ID" value="QJA64768.1"/>
    <property type="molecule type" value="Genomic_DNA"/>
</dbReference>
<evidence type="ECO:0000313" key="3">
    <source>
        <dbReference type="EMBL" id="QJA74627.1"/>
    </source>
</evidence>
<accession>A0A6H1ZHZ1</accession>
<dbReference type="AlphaFoldDB" id="A0A6H1ZHZ1"/>
<protein>
    <submittedName>
        <fullName evidence="1">Putative structural protein</fullName>
    </submittedName>
</protein>
<reference evidence="1" key="1">
    <citation type="submission" date="2020-03" db="EMBL/GenBank/DDBJ databases">
        <title>The deep terrestrial virosphere.</title>
        <authorList>
            <person name="Holmfeldt K."/>
            <person name="Nilsson E."/>
            <person name="Simone D."/>
            <person name="Lopez-Fernandez M."/>
            <person name="Wu X."/>
            <person name="de Brujin I."/>
            <person name="Lundin D."/>
            <person name="Andersson A."/>
            <person name="Bertilsson S."/>
            <person name="Dopson M."/>
        </authorList>
    </citation>
    <scope>NUCLEOTIDE SEQUENCE</scope>
    <source>
        <strain evidence="3">MM415A01957</strain>
        <strain evidence="2">MM415B00465</strain>
        <strain evidence="1">TM448A00694</strain>
        <strain evidence="4">TM448B00545</strain>
    </source>
</reference>
<name>A0A6H1ZHZ1_9ZZZZ</name>
<evidence type="ECO:0000313" key="1">
    <source>
        <dbReference type="EMBL" id="QJA47536.1"/>
    </source>
</evidence>
<dbReference type="Gene3D" id="3.30.420.240">
    <property type="match status" value="1"/>
</dbReference>
<evidence type="ECO:0000313" key="4">
    <source>
        <dbReference type="EMBL" id="QJH95881.1"/>
    </source>
</evidence>